<evidence type="ECO:0000313" key="2">
    <source>
        <dbReference type="EMBL" id="MED6163795.1"/>
    </source>
</evidence>
<name>A0ABU6UTG2_9FABA</name>
<dbReference type="Proteomes" id="UP001341840">
    <property type="component" value="Unassembled WGS sequence"/>
</dbReference>
<evidence type="ECO:0000256" key="1">
    <source>
        <dbReference type="SAM" id="MobiDB-lite"/>
    </source>
</evidence>
<evidence type="ECO:0008006" key="4">
    <source>
        <dbReference type="Google" id="ProtNLM"/>
    </source>
</evidence>
<organism evidence="2 3">
    <name type="scientific">Stylosanthes scabra</name>
    <dbReference type="NCBI Taxonomy" id="79078"/>
    <lineage>
        <taxon>Eukaryota</taxon>
        <taxon>Viridiplantae</taxon>
        <taxon>Streptophyta</taxon>
        <taxon>Embryophyta</taxon>
        <taxon>Tracheophyta</taxon>
        <taxon>Spermatophyta</taxon>
        <taxon>Magnoliopsida</taxon>
        <taxon>eudicotyledons</taxon>
        <taxon>Gunneridae</taxon>
        <taxon>Pentapetalae</taxon>
        <taxon>rosids</taxon>
        <taxon>fabids</taxon>
        <taxon>Fabales</taxon>
        <taxon>Fabaceae</taxon>
        <taxon>Papilionoideae</taxon>
        <taxon>50 kb inversion clade</taxon>
        <taxon>dalbergioids sensu lato</taxon>
        <taxon>Dalbergieae</taxon>
        <taxon>Pterocarpus clade</taxon>
        <taxon>Stylosanthes</taxon>
    </lineage>
</organism>
<feature type="region of interest" description="Disordered" evidence="1">
    <location>
        <begin position="303"/>
        <end position="333"/>
    </location>
</feature>
<proteinExistence type="predicted"/>
<reference evidence="2 3" key="1">
    <citation type="journal article" date="2023" name="Plants (Basel)">
        <title>Bridging the Gap: Combining Genomics and Transcriptomics Approaches to Understand Stylosanthes scabra, an Orphan Legume from the Brazilian Caatinga.</title>
        <authorList>
            <person name="Ferreira-Neto J.R.C."/>
            <person name="da Silva M.D."/>
            <person name="Binneck E."/>
            <person name="de Melo N.F."/>
            <person name="da Silva R.H."/>
            <person name="de Melo A.L.T.M."/>
            <person name="Pandolfi V."/>
            <person name="Bustamante F.O."/>
            <person name="Brasileiro-Vidal A.C."/>
            <person name="Benko-Iseppon A.M."/>
        </authorList>
    </citation>
    <scope>NUCLEOTIDE SEQUENCE [LARGE SCALE GENOMIC DNA]</scope>
    <source>
        <tissue evidence="2">Leaves</tissue>
    </source>
</reference>
<protein>
    <recommendedName>
        <fullName evidence="4">Aminotransferase-like plant mobile domain-containing protein</fullName>
    </recommendedName>
</protein>
<sequence>MSRVKQADKRARTDPNVPQPPLRLSQTPVEWWFAEDDEKNAFDERLSRMEILLPKYIGDGVLPDAKYPEFWRLINIQGLRPFLYTRGRYYPHFVVAAFTTIFIREDEDEGEEFVLGFRLGGCEYKFTLAALAIAWGLKDEGDTFKGGNYPLGTWNEFSKATTVRELRLEYAAPGKYAVSRMSTDHRLLLYVLSYVLLPRKSNHGTATEEDLLILWAIVNEKQIQWPYLMAHRMLRYSQGKATSFLGLAHLWTGLFEIAPLDLSHEEVVNPGPANIITSKNINQMRRNPVDQADVAEGVGEEATGDMPMLDTQPQPTVGTSSQVPTEIEVPSQEQSEVIEFMQKGFEDMLMMMSEGFTRLSERIDSLDTHMTSQDVDIRSL</sequence>
<comment type="caution">
    <text evidence="2">The sequence shown here is derived from an EMBL/GenBank/DDBJ whole genome shotgun (WGS) entry which is preliminary data.</text>
</comment>
<accession>A0ABU6UTG2</accession>
<feature type="compositionally biased region" description="Polar residues" evidence="1">
    <location>
        <begin position="311"/>
        <end position="324"/>
    </location>
</feature>
<dbReference type="EMBL" id="JASCZI010122149">
    <property type="protein sequence ID" value="MED6163795.1"/>
    <property type="molecule type" value="Genomic_DNA"/>
</dbReference>
<evidence type="ECO:0000313" key="3">
    <source>
        <dbReference type="Proteomes" id="UP001341840"/>
    </source>
</evidence>
<keyword evidence="3" id="KW-1185">Reference proteome</keyword>
<feature type="compositionally biased region" description="Basic and acidic residues" evidence="1">
    <location>
        <begin position="1"/>
        <end position="13"/>
    </location>
</feature>
<gene>
    <name evidence="2" type="ORF">PIB30_083467</name>
</gene>
<feature type="region of interest" description="Disordered" evidence="1">
    <location>
        <begin position="1"/>
        <end position="23"/>
    </location>
</feature>